<evidence type="ECO:0000313" key="1">
    <source>
        <dbReference type="EMBL" id="EXB27061.1"/>
    </source>
</evidence>
<protein>
    <submittedName>
        <fullName evidence="1">Uncharacterized protein</fullName>
    </submittedName>
</protein>
<dbReference type="AlphaFoldDB" id="W9QCM9"/>
<evidence type="ECO:0000313" key="2">
    <source>
        <dbReference type="Proteomes" id="UP000030645"/>
    </source>
</evidence>
<keyword evidence="2" id="KW-1185">Reference proteome</keyword>
<gene>
    <name evidence="1" type="ORF">L484_007406</name>
</gene>
<sequence length="82" mass="9658">MTLFLTVSTPEFTLYPSTMATRNVSGDDYTLRLDYGRMSPKAFDTVDVLRVWTKDIMPLATFPRNRRLFLISRPRDRRQLEV</sequence>
<accession>W9QCM9</accession>
<organism evidence="1 2">
    <name type="scientific">Morus notabilis</name>
    <dbReference type="NCBI Taxonomy" id="981085"/>
    <lineage>
        <taxon>Eukaryota</taxon>
        <taxon>Viridiplantae</taxon>
        <taxon>Streptophyta</taxon>
        <taxon>Embryophyta</taxon>
        <taxon>Tracheophyta</taxon>
        <taxon>Spermatophyta</taxon>
        <taxon>Magnoliopsida</taxon>
        <taxon>eudicotyledons</taxon>
        <taxon>Gunneridae</taxon>
        <taxon>Pentapetalae</taxon>
        <taxon>rosids</taxon>
        <taxon>fabids</taxon>
        <taxon>Rosales</taxon>
        <taxon>Moraceae</taxon>
        <taxon>Moreae</taxon>
        <taxon>Morus</taxon>
    </lineage>
</organism>
<name>W9QCM9_9ROSA</name>
<proteinExistence type="predicted"/>
<reference evidence="2" key="1">
    <citation type="submission" date="2013-01" db="EMBL/GenBank/DDBJ databases">
        <title>Draft Genome Sequence of a Mulberry Tree, Morus notabilis C.K. Schneid.</title>
        <authorList>
            <person name="He N."/>
            <person name="Zhao S."/>
        </authorList>
    </citation>
    <scope>NUCLEOTIDE SEQUENCE</scope>
</reference>
<dbReference type="EMBL" id="KE343375">
    <property type="protein sequence ID" value="EXB27061.1"/>
    <property type="molecule type" value="Genomic_DNA"/>
</dbReference>
<dbReference type="Proteomes" id="UP000030645">
    <property type="component" value="Unassembled WGS sequence"/>
</dbReference>